<dbReference type="Proteomes" id="UP001597601">
    <property type="component" value="Unassembled WGS sequence"/>
</dbReference>
<sequence>MNKIYKLIGVSALVITLICNLQYSFFDANKNPNGAQASWTYTDPYYLTETLHCGNEPDVWLPGEWFYVDGSNVSPDISWVYPYMYGYFYFVPDPNSTLQCGLNQPSTYPGFNHNGYEITAPMPPTFPF</sequence>
<dbReference type="EMBL" id="JBHUON010000016">
    <property type="protein sequence ID" value="MFD2865681.1"/>
    <property type="molecule type" value="Genomic_DNA"/>
</dbReference>
<dbReference type="RefSeq" id="WP_377128451.1">
    <property type="nucleotide sequence ID" value="NZ_JBHUHN010000001.1"/>
</dbReference>
<keyword evidence="2" id="KW-1185">Reference proteome</keyword>
<gene>
    <name evidence="1" type="ORF">ACFSYC_13360</name>
</gene>
<accession>A0ABW5XSA4</accession>
<protein>
    <submittedName>
        <fullName evidence="1">Uncharacterized protein</fullName>
    </submittedName>
</protein>
<organism evidence="1 2">
    <name type="scientific">Mucilaginibacter antarcticus</name>
    <dbReference type="NCBI Taxonomy" id="1855725"/>
    <lineage>
        <taxon>Bacteria</taxon>
        <taxon>Pseudomonadati</taxon>
        <taxon>Bacteroidota</taxon>
        <taxon>Sphingobacteriia</taxon>
        <taxon>Sphingobacteriales</taxon>
        <taxon>Sphingobacteriaceae</taxon>
        <taxon>Mucilaginibacter</taxon>
    </lineage>
</organism>
<evidence type="ECO:0000313" key="2">
    <source>
        <dbReference type="Proteomes" id="UP001597601"/>
    </source>
</evidence>
<name>A0ABW5XSA4_9SPHI</name>
<proteinExistence type="predicted"/>
<reference evidence="2" key="1">
    <citation type="journal article" date="2019" name="Int. J. Syst. Evol. Microbiol.">
        <title>The Global Catalogue of Microorganisms (GCM) 10K type strain sequencing project: providing services to taxonomists for standard genome sequencing and annotation.</title>
        <authorList>
            <consortium name="The Broad Institute Genomics Platform"/>
            <consortium name="The Broad Institute Genome Sequencing Center for Infectious Disease"/>
            <person name="Wu L."/>
            <person name="Ma J."/>
        </authorList>
    </citation>
    <scope>NUCLEOTIDE SEQUENCE [LARGE SCALE GENOMIC DNA]</scope>
    <source>
        <strain evidence="2">KCTC 52232</strain>
    </source>
</reference>
<comment type="caution">
    <text evidence="1">The sequence shown here is derived from an EMBL/GenBank/DDBJ whole genome shotgun (WGS) entry which is preliminary data.</text>
</comment>
<evidence type="ECO:0000313" key="1">
    <source>
        <dbReference type="EMBL" id="MFD2865681.1"/>
    </source>
</evidence>